<evidence type="ECO:0000313" key="4">
    <source>
        <dbReference type="Proteomes" id="UP000636479"/>
    </source>
</evidence>
<dbReference type="GeneID" id="59349433"/>
<feature type="domain" description="Phosphatidic acid phosphatase type 2/haloperoxidase" evidence="2">
    <location>
        <begin position="29"/>
        <end position="163"/>
    </location>
</feature>
<reference evidence="3" key="1">
    <citation type="submission" date="2020-05" db="EMBL/GenBank/DDBJ databases">
        <title>Mycena genomes resolve the evolution of fungal bioluminescence.</title>
        <authorList>
            <person name="Tsai I.J."/>
        </authorList>
    </citation>
    <scope>NUCLEOTIDE SEQUENCE</scope>
    <source>
        <strain evidence="3">171206Taipei</strain>
    </source>
</reference>
<proteinExistence type="predicted"/>
<organism evidence="3 4">
    <name type="scientific">Mycena indigotica</name>
    <dbReference type="NCBI Taxonomy" id="2126181"/>
    <lineage>
        <taxon>Eukaryota</taxon>
        <taxon>Fungi</taxon>
        <taxon>Dikarya</taxon>
        <taxon>Basidiomycota</taxon>
        <taxon>Agaricomycotina</taxon>
        <taxon>Agaricomycetes</taxon>
        <taxon>Agaricomycetidae</taxon>
        <taxon>Agaricales</taxon>
        <taxon>Marasmiineae</taxon>
        <taxon>Mycenaceae</taxon>
        <taxon>Mycena</taxon>
    </lineage>
</organism>
<evidence type="ECO:0000259" key="2">
    <source>
        <dbReference type="SMART" id="SM00014"/>
    </source>
</evidence>
<dbReference type="PANTHER" id="PTHR14969">
    <property type="entry name" value="SPHINGOSINE-1-PHOSPHATE PHOSPHOHYDROLASE"/>
    <property type="match status" value="1"/>
</dbReference>
<feature type="transmembrane region" description="Helical" evidence="1">
    <location>
        <begin position="20"/>
        <end position="49"/>
    </location>
</feature>
<name>A0A8H6VYJ3_9AGAR</name>
<dbReference type="OrthoDB" id="302705at2759"/>
<dbReference type="AlphaFoldDB" id="A0A8H6VYJ3"/>
<dbReference type="Gene3D" id="1.20.144.10">
    <property type="entry name" value="Phosphatidic acid phosphatase type 2/haloperoxidase"/>
    <property type="match status" value="1"/>
</dbReference>
<feature type="transmembrane region" description="Helical" evidence="1">
    <location>
        <begin position="92"/>
        <end position="109"/>
    </location>
</feature>
<protein>
    <submittedName>
        <fullName evidence="3">Galactose oxidase</fullName>
    </submittedName>
</protein>
<dbReference type="GO" id="GO:0042392">
    <property type="term" value="F:sphingosine-1-phosphate phosphatase activity"/>
    <property type="evidence" value="ECO:0007669"/>
    <property type="project" value="TreeGrafter"/>
</dbReference>
<keyword evidence="4" id="KW-1185">Reference proteome</keyword>
<dbReference type="PANTHER" id="PTHR14969:SF13">
    <property type="entry name" value="AT30094P"/>
    <property type="match status" value="1"/>
</dbReference>
<dbReference type="EMBL" id="JACAZF010000009">
    <property type="protein sequence ID" value="KAF7294948.1"/>
    <property type="molecule type" value="Genomic_DNA"/>
</dbReference>
<dbReference type="InterPro" id="IPR036938">
    <property type="entry name" value="PAP2/HPO_sf"/>
</dbReference>
<keyword evidence="1" id="KW-1133">Transmembrane helix</keyword>
<sequence>MNWWLYFLDKTNFTVTTLTAAVILFTRSAGVAYFGSTVLATTLSVKYVLKRLIKQPRPPVGRKKTYGCAFRELLRRYKLLNRHVHRMPSTHSASVSFYATYITLSALQLPLHPSLPPAARLFPVVAIPWAILVMLSRIWLGHHTVAQIAAGCGYGIACAWLSLKLWTAGGLNAYGSAAEQLVHEWLR</sequence>
<comment type="caution">
    <text evidence="3">The sequence shown here is derived from an EMBL/GenBank/DDBJ whole genome shotgun (WGS) entry which is preliminary data.</text>
</comment>
<dbReference type="RefSeq" id="XP_037216311.1">
    <property type="nucleotide sequence ID" value="XM_037366917.1"/>
</dbReference>
<dbReference type="Pfam" id="PF01569">
    <property type="entry name" value="PAP2"/>
    <property type="match status" value="1"/>
</dbReference>
<dbReference type="Proteomes" id="UP000636479">
    <property type="component" value="Unassembled WGS sequence"/>
</dbReference>
<accession>A0A8H6VYJ3</accession>
<dbReference type="SMART" id="SM00014">
    <property type="entry name" value="acidPPc"/>
    <property type="match status" value="1"/>
</dbReference>
<evidence type="ECO:0000256" key="1">
    <source>
        <dbReference type="SAM" id="Phobius"/>
    </source>
</evidence>
<keyword evidence="1" id="KW-0472">Membrane</keyword>
<keyword evidence="1" id="KW-0812">Transmembrane</keyword>
<feature type="transmembrane region" description="Helical" evidence="1">
    <location>
        <begin position="121"/>
        <end position="140"/>
    </location>
</feature>
<dbReference type="SUPFAM" id="SSF48317">
    <property type="entry name" value="Acid phosphatase/Vanadium-dependent haloperoxidase"/>
    <property type="match status" value="1"/>
</dbReference>
<dbReference type="InterPro" id="IPR000326">
    <property type="entry name" value="PAP2/HPO"/>
</dbReference>
<gene>
    <name evidence="3" type="ORF">MIND_01032900</name>
</gene>
<evidence type="ECO:0000313" key="3">
    <source>
        <dbReference type="EMBL" id="KAF7294948.1"/>
    </source>
</evidence>